<feature type="domain" description="VapC45 PIN like" evidence="1">
    <location>
        <begin position="10"/>
        <end position="89"/>
    </location>
</feature>
<dbReference type="eggNOG" id="ENOG5032SH5">
    <property type="taxonomic scope" value="Bacteria"/>
</dbReference>
<dbReference type="Pfam" id="PF18478">
    <property type="entry name" value="PIN_10"/>
    <property type="match status" value="1"/>
</dbReference>
<dbReference type="InterPro" id="IPR041375">
    <property type="entry name" value="VapC45_PIN-like"/>
</dbReference>
<protein>
    <recommendedName>
        <fullName evidence="1">VapC45 PIN like domain-containing protein</fullName>
    </recommendedName>
</protein>
<organism evidence="2 3">
    <name type="scientific">Rippkaea orientalis (strain PCC 8801 / RF-1)</name>
    <name type="common">Cyanothece sp. (strain PCC 8801)</name>
    <dbReference type="NCBI Taxonomy" id="41431"/>
    <lineage>
        <taxon>Bacteria</taxon>
        <taxon>Bacillati</taxon>
        <taxon>Cyanobacteriota</taxon>
        <taxon>Cyanophyceae</taxon>
        <taxon>Oscillatoriophycideae</taxon>
        <taxon>Chroococcales</taxon>
        <taxon>Aphanothecaceae</taxon>
        <taxon>Rippkaea</taxon>
        <taxon>Rippkaea orientalis</taxon>
    </lineage>
</organism>
<keyword evidence="3" id="KW-1185">Reference proteome</keyword>
<accession>B7JV43</accession>
<dbReference type="Proteomes" id="UP000008204">
    <property type="component" value="Chromosome"/>
</dbReference>
<evidence type="ECO:0000313" key="2">
    <source>
        <dbReference type="EMBL" id="ACK66895.1"/>
    </source>
</evidence>
<dbReference type="EMBL" id="CP001287">
    <property type="protein sequence ID" value="ACK66895.1"/>
    <property type="molecule type" value="Genomic_DNA"/>
</dbReference>
<evidence type="ECO:0000313" key="3">
    <source>
        <dbReference type="Proteomes" id="UP000008204"/>
    </source>
</evidence>
<proteinExistence type="predicted"/>
<name>B7JV43_RIPO1</name>
<evidence type="ECO:0000259" key="1">
    <source>
        <dbReference type="Pfam" id="PF18478"/>
    </source>
</evidence>
<gene>
    <name evidence="2" type="ordered locus">PCC8801_2898</name>
</gene>
<reference evidence="3" key="1">
    <citation type="journal article" date="2011" name="MBio">
        <title>Novel metabolic attributes of the genus Cyanothece, comprising a group of unicellular nitrogen-fixing Cyanobacteria.</title>
        <authorList>
            <person name="Bandyopadhyay A."/>
            <person name="Elvitigala T."/>
            <person name="Welsh E."/>
            <person name="Stockel J."/>
            <person name="Liberton M."/>
            <person name="Min H."/>
            <person name="Sherman L.A."/>
            <person name="Pakrasi H.B."/>
        </authorList>
    </citation>
    <scope>NUCLEOTIDE SEQUENCE [LARGE SCALE GENOMIC DNA]</scope>
    <source>
        <strain evidence="3">PCC 8801</strain>
    </source>
</reference>
<dbReference type="HOGENOM" id="CLU_152501_0_0_3"/>
<dbReference type="KEGG" id="cyp:PCC8801_2898"/>
<dbReference type="RefSeq" id="WP_012596161.1">
    <property type="nucleotide sequence ID" value="NC_011726.1"/>
</dbReference>
<sequence>MIIKKNQPITFFIDRCWGNRIIVETLKNTGITVEIHDDHFPQNAQDVDWLPEVGKRGWVILTKDAAISKNSLERMAVTHAKIKLFTLASQSLSGQDMADIFLKAIVKMQEFVRKHDAPFIAKIYKDSQVEMWKDHQILLDELE</sequence>
<dbReference type="OrthoDB" id="462742at2"/>
<dbReference type="AlphaFoldDB" id="B7JV43"/>